<protein>
    <submittedName>
        <fullName evidence="2">Uncharacterized protein</fullName>
    </submittedName>
</protein>
<keyword evidence="3" id="KW-1185">Reference proteome</keyword>
<dbReference type="EMBL" id="KZ824625">
    <property type="protein sequence ID" value="RAK81446.1"/>
    <property type="molecule type" value="Genomic_DNA"/>
</dbReference>
<name>A0A8G1S157_9EURO</name>
<dbReference type="GeneID" id="63858228"/>
<accession>A0A8G1S157</accession>
<evidence type="ECO:0000313" key="3">
    <source>
        <dbReference type="Proteomes" id="UP000249789"/>
    </source>
</evidence>
<keyword evidence="1" id="KW-0812">Transmembrane</keyword>
<organism evidence="2 3">
    <name type="scientific">Aspergillus fijiensis CBS 313.89</name>
    <dbReference type="NCBI Taxonomy" id="1448319"/>
    <lineage>
        <taxon>Eukaryota</taxon>
        <taxon>Fungi</taxon>
        <taxon>Dikarya</taxon>
        <taxon>Ascomycota</taxon>
        <taxon>Pezizomycotina</taxon>
        <taxon>Eurotiomycetes</taxon>
        <taxon>Eurotiomycetidae</taxon>
        <taxon>Eurotiales</taxon>
        <taxon>Aspergillaceae</taxon>
        <taxon>Aspergillus</taxon>
    </lineage>
</organism>
<feature type="non-terminal residue" evidence="2">
    <location>
        <position position="1"/>
    </location>
</feature>
<dbReference type="VEuPathDB" id="FungiDB:BO72DRAFT_368832"/>
<keyword evidence="1" id="KW-1133">Transmembrane helix</keyword>
<dbReference type="Proteomes" id="UP000249789">
    <property type="component" value="Unassembled WGS sequence"/>
</dbReference>
<keyword evidence="1" id="KW-0472">Membrane</keyword>
<feature type="transmembrane region" description="Helical" evidence="1">
    <location>
        <begin position="239"/>
        <end position="262"/>
    </location>
</feature>
<gene>
    <name evidence="2" type="ORF">BO72DRAFT_368832</name>
</gene>
<evidence type="ECO:0000256" key="1">
    <source>
        <dbReference type="SAM" id="Phobius"/>
    </source>
</evidence>
<dbReference type="OrthoDB" id="5428890at2759"/>
<evidence type="ECO:0000313" key="2">
    <source>
        <dbReference type="EMBL" id="RAK81446.1"/>
    </source>
</evidence>
<dbReference type="RefSeq" id="XP_040805456.1">
    <property type="nucleotide sequence ID" value="XM_040940895.1"/>
</dbReference>
<sequence>EIQACAREPLNELLMGFGVLLPSRNLCLAEDQGIRSAFEQQVEVAAQTFNAHALQSIAGIKIKWTTSLSCHLEYNSTTREISVYRFASFCQFCLARYQGGKGRGVLHACATTSRYMCQWATEADTNQFLLEILRSYRLLFGQNKQSRRLFRSIDPNLGPNGNSGRDPLLSQLCGTRLLDPNLLDLGEEESPIVEKKTYCLPMDFPILRYRLVVLLRCLAATEPRGWRQLWRDNRNSANWLTFWAVIAFGAFGSLMALLQVILQAVQLCI</sequence>
<reference evidence="2 3" key="1">
    <citation type="submission" date="2018-02" db="EMBL/GenBank/DDBJ databases">
        <title>The genomes of Aspergillus section Nigri reveals drivers in fungal speciation.</title>
        <authorList>
            <consortium name="DOE Joint Genome Institute"/>
            <person name="Vesth T.C."/>
            <person name="Nybo J."/>
            <person name="Theobald S."/>
            <person name="Brandl J."/>
            <person name="Frisvad J.C."/>
            <person name="Nielsen K.F."/>
            <person name="Lyhne E.K."/>
            <person name="Kogle M.E."/>
            <person name="Kuo A."/>
            <person name="Riley R."/>
            <person name="Clum A."/>
            <person name="Nolan M."/>
            <person name="Lipzen A."/>
            <person name="Salamov A."/>
            <person name="Henrissat B."/>
            <person name="Wiebenga A."/>
            <person name="De vries R.P."/>
            <person name="Grigoriev I.V."/>
            <person name="Mortensen U.H."/>
            <person name="Andersen M.R."/>
            <person name="Baker S.E."/>
        </authorList>
    </citation>
    <scope>NUCLEOTIDE SEQUENCE [LARGE SCALE GENOMIC DNA]</scope>
    <source>
        <strain evidence="2 3">CBS 313.89</strain>
    </source>
</reference>
<dbReference type="AlphaFoldDB" id="A0A8G1S157"/>
<proteinExistence type="predicted"/>